<organism evidence="1 2">
    <name type="scientific">Mammaliicoccus vitulinus</name>
    <dbReference type="NCBI Taxonomy" id="71237"/>
    <lineage>
        <taxon>Bacteria</taxon>
        <taxon>Bacillati</taxon>
        <taxon>Bacillota</taxon>
        <taxon>Bacilli</taxon>
        <taxon>Bacillales</taxon>
        <taxon>Staphylococcaceae</taxon>
        <taxon>Mammaliicoccus</taxon>
    </lineage>
</organism>
<evidence type="ECO:0000313" key="1">
    <source>
        <dbReference type="EMBL" id="QRO84177.1"/>
    </source>
</evidence>
<sequence>MKNKIILVATLIVLVVLITLGCIQYHKVNAKYQDYQFTEEKIILNHKHNISVGTMEFSHLSYDVKGKEMFVSMDVKIKKTADYKDKFYNNFDASLFLRVNDEVLQQTDDFKLKNGKTLTPDRAYFNKHSAYEGRMTFSYSPIDLNGEHDLEFAYLDRDGHKLKKLYLPIKVDGGKIV</sequence>
<keyword evidence="2" id="KW-1185">Reference proteome</keyword>
<reference evidence="1 2" key="1">
    <citation type="submission" date="2021-02" db="EMBL/GenBank/DDBJ databases">
        <title>FDA dAtabase for Regulatory Grade micrObial Sequences (FDA-ARGOS): Supporting development and validation of Infectious Disease Dx tests.</title>
        <authorList>
            <person name="Sproer C."/>
            <person name="Gronow S."/>
            <person name="Severitt S."/>
            <person name="Schroder I."/>
            <person name="Tallon L."/>
            <person name="Sadzewicz L."/>
            <person name="Zhao X."/>
            <person name="Boylan J."/>
            <person name="Ott S."/>
            <person name="Bowen H."/>
            <person name="Vavikolanu K."/>
            <person name="Mehta A."/>
            <person name="Aluvathingal J."/>
            <person name="Nadendla S."/>
            <person name="Lowell S."/>
            <person name="Myers T."/>
            <person name="Yan Y."/>
            <person name="Sichtig H."/>
        </authorList>
    </citation>
    <scope>NUCLEOTIDE SEQUENCE [LARGE SCALE GENOMIC DNA]</scope>
    <source>
        <strain evidence="1 2">FDAARGOS_1207</strain>
    </source>
</reference>
<protein>
    <recommendedName>
        <fullName evidence="3">DUF4352 domain-containing protein</fullName>
    </recommendedName>
</protein>
<dbReference type="RefSeq" id="WP_103322362.1">
    <property type="nucleotide sequence ID" value="NZ_CBCPHH010000003.1"/>
</dbReference>
<name>A0ABX7HD55_9STAP</name>
<dbReference type="Proteomes" id="UP000627155">
    <property type="component" value="Chromosome"/>
</dbReference>
<evidence type="ECO:0000313" key="2">
    <source>
        <dbReference type="Proteomes" id="UP000627155"/>
    </source>
</evidence>
<dbReference type="PROSITE" id="PS51257">
    <property type="entry name" value="PROKAR_LIPOPROTEIN"/>
    <property type="match status" value="1"/>
</dbReference>
<gene>
    <name evidence="1" type="ORF">I6J37_08060</name>
</gene>
<evidence type="ECO:0008006" key="3">
    <source>
        <dbReference type="Google" id="ProtNLM"/>
    </source>
</evidence>
<proteinExistence type="predicted"/>
<accession>A0ABX7HD55</accession>
<dbReference type="EMBL" id="CP069486">
    <property type="protein sequence ID" value="QRO84177.1"/>
    <property type="molecule type" value="Genomic_DNA"/>
</dbReference>